<proteinExistence type="predicted"/>
<sequence>MNKTKHLNSVGKALLPFHEVPNGLPESLRDQPVVLLHALTKLLPGMRFCLCNGPGRSTRGLMVPVGRLRSPTSQPQLIGLLLQLHDIPYCLFSPPISGISTVTGTTDLTATATGGSIGNRGGEHSPLALYASNLPGIWSKLFRRWELNTLLAKGSCQTFPADPHYTFGPAKSVWLPPLPADPIHH</sequence>
<comment type="caution">
    <text evidence="1">The sequence shown here is derived from an EMBL/GenBank/DDBJ whole genome shotgun (WGS) entry which is preliminary data.</text>
</comment>
<accession>A0ABU7D0N0</accession>
<gene>
    <name evidence="1" type="ORF">CHARACLAT_014624</name>
</gene>
<evidence type="ECO:0000313" key="1">
    <source>
        <dbReference type="EMBL" id="MED6267675.1"/>
    </source>
</evidence>
<keyword evidence="2" id="KW-1185">Reference proteome</keyword>
<name>A0ABU7D0N0_9TELE</name>
<reference evidence="1 2" key="1">
    <citation type="submission" date="2021-06" db="EMBL/GenBank/DDBJ databases">
        <authorList>
            <person name="Palmer J.M."/>
        </authorList>
    </citation>
    <scope>NUCLEOTIDE SEQUENCE [LARGE SCALE GENOMIC DNA]</scope>
    <source>
        <strain evidence="1 2">CL_MEX2019</strain>
        <tissue evidence="1">Muscle</tissue>
    </source>
</reference>
<organism evidence="1 2">
    <name type="scientific">Characodon lateralis</name>
    <dbReference type="NCBI Taxonomy" id="208331"/>
    <lineage>
        <taxon>Eukaryota</taxon>
        <taxon>Metazoa</taxon>
        <taxon>Chordata</taxon>
        <taxon>Craniata</taxon>
        <taxon>Vertebrata</taxon>
        <taxon>Euteleostomi</taxon>
        <taxon>Actinopterygii</taxon>
        <taxon>Neopterygii</taxon>
        <taxon>Teleostei</taxon>
        <taxon>Neoteleostei</taxon>
        <taxon>Acanthomorphata</taxon>
        <taxon>Ovalentaria</taxon>
        <taxon>Atherinomorphae</taxon>
        <taxon>Cyprinodontiformes</taxon>
        <taxon>Goodeidae</taxon>
        <taxon>Characodon</taxon>
    </lineage>
</organism>
<protein>
    <submittedName>
        <fullName evidence="1">Uncharacterized protein</fullName>
    </submittedName>
</protein>
<dbReference type="EMBL" id="JAHUTJ010009298">
    <property type="protein sequence ID" value="MED6267675.1"/>
    <property type="molecule type" value="Genomic_DNA"/>
</dbReference>
<dbReference type="Proteomes" id="UP001352852">
    <property type="component" value="Unassembled WGS sequence"/>
</dbReference>
<evidence type="ECO:0000313" key="2">
    <source>
        <dbReference type="Proteomes" id="UP001352852"/>
    </source>
</evidence>